<keyword evidence="3" id="KW-0747">Spliceosome</keyword>
<name>A0A1V9Z6W9_9STRA</name>
<evidence type="ECO:0000256" key="1">
    <source>
        <dbReference type="ARBA" id="ARBA00004123"/>
    </source>
</evidence>
<comment type="caution">
    <text evidence="10">The sequence shown here is derived from an EMBL/GenBank/DDBJ whole genome shotgun (WGS) entry which is preliminary data.</text>
</comment>
<evidence type="ECO:0000256" key="4">
    <source>
        <dbReference type="ARBA" id="ARBA00022737"/>
    </source>
</evidence>
<feature type="compositionally biased region" description="Basic and acidic residues" evidence="7">
    <location>
        <begin position="78"/>
        <end position="97"/>
    </location>
</feature>
<dbReference type="InterPro" id="IPR029071">
    <property type="entry name" value="Ubiquitin-like_domsf"/>
</dbReference>
<dbReference type="Pfam" id="PF12230">
    <property type="entry name" value="PRP21_like_P"/>
    <property type="match status" value="1"/>
</dbReference>
<evidence type="ECO:0000313" key="10">
    <source>
        <dbReference type="EMBL" id="OQR93692.1"/>
    </source>
</evidence>
<dbReference type="GO" id="GO:0000381">
    <property type="term" value="P:regulation of alternative mRNA splicing, via spliceosome"/>
    <property type="evidence" value="ECO:0007669"/>
    <property type="project" value="TreeGrafter"/>
</dbReference>
<dbReference type="AlphaFoldDB" id="A0A1V9Z6W9"/>
<feature type="compositionally biased region" description="Basic and acidic residues" evidence="7">
    <location>
        <begin position="127"/>
        <end position="141"/>
    </location>
</feature>
<dbReference type="Proteomes" id="UP000243217">
    <property type="component" value="Unassembled WGS sequence"/>
</dbReference>
<dbReference type="PROSITE" id="PS50053">
    <property type="entry name" value="UBIQUITIN_2"/>
    <property type="match status" value="1"/>
</dbReference>
<dbReference type="OrthoDB" id="447637at2759"/>
<dbReference type="CDD" id="cd01800">
    <property type="entry name" value="Ubl_SF3a120"/>
    <property type="match status" value="1"/>
</dbReference>
<dbReference type="PANTHER" id="PTHR15316:SF1">
    <property type="entry name" value="SPLICING FACTOR 3A SUBUNIT 1"/>
    <property type="match status" value="1"/>
</dbReference>
<feature type="compositionally biased region" description="Polar residues" evidence="7">
    <location>
        <begin position="428"/>
        <end position="444"/>
    </location>
</feature>
<dbReference type="InterPro" id="IPR000061">
    <property type="entry name" value="Surp"/>
</dbReference>
<protein>
    <submittedName>
        <fullName evidence="10">Splicing factor 3 subunit</fullName>
    </submittedName>
</protein>
<proteinExistence type="predicted"/>
<feature type="region of interest" description="Disordered" evidence="7">
    <location>
        <begin position="421"/>
        <end position="444"/>
    </location>
</feature>
<comment type="subcellular location">
    <subcellularLocation>
        <location evidence="1">Nucleus</location>
    </subcellularLocation>
</comment>
<dbReference type="PANTHER" id="PTHR15316">
    <property type="entry name" value="SPLICEOSOME ASSOCIATED PROTEIN 114/SWAP SPLICING FACTOR-RELATED"/>
    <property type="match status" value="1"/>
</dbReference>
<evidence type="ECO:0000256" key="7">
    <source>
        <dbReference type="SAM" id="MobiDB-lite"/>
    </source>
</evidence>
<keyword evidence="5" id="KW-0508">mRNA splicing</keyword>
<keyword evidence="4" id="KW-0677">Repeat</keyword>
<keyword evidence="6" id="KW-0539">Nucleus</keyword>
<feature type="region of interest" description="Disordered" evidence="7">
    <location>
        <begin position="78"/>
        <end position="102"/>
    </location>
</feature>
<evidence type="ECO:0000256" key="3">
    <source>
        <dbReference type="ARBA" id="ARBA00022728"/>
    </source>
</evidence>
<sequence>MGGPEDNVPIAGHGRVTGIIYPPPDIRAVVDKTAQFVAKNGRAFERKIAGEVISAKFSFLKDSDPYHAYYEHKVDEFEKGLNEPEKPAEPEKPKEEPAPVPENVQVEAVVEKKAIEAAVGKSFRNLSESDKKKPPPEEQFKQKHPTLTAQDQEIMYLTAQYTAVGGKAFLSGLATREQRNPQFDFINPVHPLFAYFTFLVESYAKILTAKAQYGKKSNPLIERLEDGFERMRVLDRCVHKLEYMRLEAEAKQKEEAENDAERLAYMQIDWHDFVVVETITFDDSDLATDIAPYYIEEEQPAAPAAPAPVEPDDMDMDMDMDEETPSEIKVVENYVPKVSSGPSVSVPMLSVDGQAISTANANEHMRILLMDPKYREETQRHLNKQKITPFAPGADIADNFKRFAAKRTDIFSSSAEEEAKLAAATYQPPRQENNTDAAEESSGTYLPVQTHSQAPIAYHMPPARVAAGIPPPPTTLPPPPPRGVPPPPPMGMIPPPPPPHLMPPMMIPPPPPMEEPAAKRQRVDGVILVPENEFAKAYPGKIRLFVQVPMDPANANGWNLSGQVLTVEVDILQSVRDLKQLIFEQTKMPIAKQQVKAPIVGFLKDSLSFAHYNLYSDLFLELSARQRGGRR</sequence>
<dbReference type="SUPFAM" id="SSF109905">
    <property type="entry name" value="Surp module (SWAP domain)"/>
    <property type="match status" value="2"/>
</dbReference>
<dbReference type="GO" id="GO:0005686">
    <property type="term" value="C:U2 snRNP"/>
    <property type="evidence" value="ECO:0007669"/>
    <property type="project" value="TreeGrafter"/>
</dbReference>
<evidence type="ECO:0000256" key="5">
    <source>
        <dbReference type="ARBA" id="ARBA00023187"/>
    </source>
</evidence>
<dbReference type="InterPro" id="IPR045146">
    <property type="entry name" value="SF3A1"/>
</dbReference>
<feature type="region of interest" description="Disordered" evidence="7">
    <location>
        <begin position="467"/>
        <end position="491"/>
    </location>
</feature>
<evidence type="ECO:0000259" key="9">
    <source>
        <dbReference type="PROSITE" id="PS50128"/>
    </source>
</evidence>
<dbReference type="GO" id="GO:0003723">
    <property type="term" value="F:RNA binding"/>
    <property type="evidence" value="ECO:0007669"/>
    <property type="project" value="InterPro"/>
</dbReference>
<dbReference type="GO" id="GO:0045292">
    <property type="term" value="P:mRNA cis splicing, via spliceosome"/>
    <property type="evidence" value="ECO:0007669"/>
    <property type="project" value="InterPro"/>
</dbReference>
<keyword evidence="2" id="KW-0507">mRNA processing</keyword>
<dbReference type="InterPro" id="IPR035967">
    <property type="entry name" value="SWAP/Surp_sf"/>
</dbReference>
<feature type="region of interest" description="Disordered" evidence="7">
    <location>
        <begin position="124"/>
        <end position="146"/>
    </location>
</feature>
<keyword evidence="11" id="KW-1185">Reference proteome</keyword>
<dbReference type="PROSITE" id="PS50128">
    <property type="entry name" value="SURP"/>
    <property type="match status" value="2"/>
</dbReference>
<dbReference type="Gene3D" id="3.10.20.90">
    <property type="entry name" value="Phosphatidylinositol 3-kinase Catalytic Subunit, Chain A, domain 1"/>
    <property type="match status" value="1"/>
</dbReference>
<dbReference type="InterPro" id="IPR035563">
    <property type="entry name" value="SF3As1_ubi"/>
</dbReference>
<feature type="domain" description="Ubiquitin-like" evidence="8">
    <location>
        <begin position="542"/>
        <end position="629"/>
    </location>
</feature>
<feature type="domain" description="SURP motif" evidence="9">
    <location>
        <begin position="29"/>
        <end position="70"/>
    </location>
</feature>
<dbReference type="Pfam" id="PF01805">
    <property type="entry name" value="Surp"/>
    <property type="match status" value="2"/>
</dbReference>
<evidence type="ECO:0000313" key="11">
    <source>
        <dbReference type="Proteomes" id="UP000243217"/>
    </source>
</evidence>
<evidence type="ECO:0000256" key="6">
    <source>
        <dbReference type="ARBA" id="ARBA00023242"/>
    </source>
</evidence>
<feature type="compositionally biased region" description="Pro residues" evidence="7">
    <location>
        <begin position="469"/>
        <end position="491"/>
    </location>
</feature>
<reference evidence="10 11" key="1">
    <citation type="journal article" date="2014" name="Genome Biol. Evol.">
        <title>The secreted proteins of Achlya hypogyna and Thraustotheca clavata identify the ancestral oomycete secretome and reveal gene acquisitions by horizontal gene transfer.</title>
        <authorList>
            <person name="Misner I."/>
            <person name="Blouin N."/>
            <person name="Leonard G."/>
            <person name="Richards T.A."/>
            <person name="Lane C.E."/>
        </authorList>
    </citation>
    <scope>NUCLEOTIDE SEQUENCE [LARGE SCALE GENOMIC DNA]</scope>
    <source>
        <strain evidence="10 11">ATCC 34112</strain>
    </source>
</reference>
<dbReference type="SUPFAM" id="SSF54236">
    <property type="entry name" value="Ubiquitin-like"/>
    <property type="match status" value="1"/>
</dbReference>
<dbReference type="Gene3D" id="1.10.10.790">
    <property type="entry name" value="Surp module"/>
    <property type="match status" value="2"/>
</dbReference>
<organism evidence="10 11">
    <name type="scientific">Thraustotheca clavata</name>
    <dbReference type="NCBI Taxonomy" id="74557"/>
    <lineage>
        <taxon>Eukaryota</taxon>
        <taxon>Sar</taxon>
        <taxon>Stramenopiles</taxon>
        <taxon>Oomycota</taxon>
        <taxon>Saprolegniomycetes</taxon>
        <taxon>Saprolegniales</taxon>
        <taxon>Achlyaceae</taxon>
        <taxon>Thraustotheca</taxon>
    </lineage>
</organism>
<dbReference type="GO" id="GO:0071004">
    <property type="term" value="C:U2-type prespliceosome"/>
    <property type="evidence" value="ECO:0007669"/>
    <property type="project" value="TreeGrafter"/>
</dbReference>
<dbReference type="GO" id="GO:0071013">
    <property type="term" value="C:catalytic step 2 spliceosome"/>
    <property type="evidence" value="ECO:0007669"/>
    <property type="project" value="TreeGrafter"/>
</dbReference>
<feature type="domain" description="SURP motif" evidence="9">
    <location>
        <begin position="154"/>
        <end position="196"/>
    </location>
</feature>
<dbReference type="SMART" id="SM00648">
    <property type="entry name" value="SWAP"/>
    <property type="match status" value="2"/>
</dbReference>
<dbReference type="FunFam" id="1.10.10.790:FF:000002">
    <property type="entry name" value="Splicing factor 3A subunit 1"/>
    <property type="match status" value="1"/>
</dbReference>
<evidence type="ECO:0000259" key="8">
    <source>
        <dbReference type="PROSITE" id="PS50053"/>
    </source>
</evidence>
<dbReference type="InterPro" id="IPR022030">
    <property type="entry name" value="SF3A1_dom"/>
</dbReference>
<evidence type="ECO:0000256" key="2">
    <source>
        <dbReference type="ARBA" id="ARBA00022664"/>
    </source>
</evidence>
<dbReference type="EMBL" id="JNBS01002238">
    <property type="protein sequence ID" value="OQR93692.1"/>
    <property type="molecule type" value="Genomic_DNA"/>
</dbReference>
<accession>A0A1V9Z6W9</accession>
<dbReference type="InterPro" id="IPR000626">
    <property type="entry name" value="Ubiquitin-like_dom"/>
</dbReference>
<dbReference type="STRING" id="74557.A0A1V9Z6W9"/>
<gene>
    <name evidence="10" type="ORF">THRCLA_08379</name>
</gene>